<dbReference type="RefSeq" id="WP_091063311.1">
    <property type="nucleotide sequence ID" value="NZ_FMDM01000007.1"/>
</dbReference>
<gene>
    <name evidence="2" type="ORF">GA0070213_10712</name>
</gene>
<reference evidence="3" key="1">
    <citation type="submission" date="2016-06" db="EMBL/GenBank/DDBJ databases">
        <authorList>
            <person name="Varghese N."/>
            <person name="Submissions Spin"/>
        </authorList>
    </citation>
    <scope>NUCLEOTIDE SEQUENCE [LARGE SCALE GENOMIC DNA]</scope>
    <source>
        <strain evidence="3">DSM 45647</strain>
    </source>
</reference>
<keyword evidence="3" id="KW-1185">Reference proteome</keyword>
<dbReference type="OrthoDB" id="2379772at2"/>
<dbReference type="EMBL" id="FMDM01000007">
    <property type="protein sequence ID" value="SCG61071.1"/>
    <property type="molecule type" value="Genomic_DNA"/>
</dbReference>
<accession>A0A1C5ISU5</accession>
<evidence type="ECO:0000313" key="3">
    <source>
        <dbReference type="Proteomes" id="UP000199360"/>
    </source>
</evidence>
<proteinExistence type="predicted"/>
<name>A0A1C5ISU5_9ACTN</name>
<dbReference type="GO" id="GO:0004540">
    <property type="term" value="F:RNA nuclease activity"/>
    <property type="evidence" value="ECO:0007669"/>
    <property type="project" value="InterPro"/>
</dbReference>
<dbReference type="InterPro" id="IPR021139">
    <property type="entry name" value="NYN"/>
</dbReference>
<dbReference type="STRING" id="745366.GA0070213_10712"/>
<dbReference type="Pfam" id="PF01936">
    <property type="entry name" value="NYN"/>
    <property type="match status" value="1"/>
</dbReference>
<sequence length="485" mass="54127">MPVGNKGVLLVDWDNLSSAVIKRGHLAERGIVDALWHDATTRCGGNLHYKHMAAVRFDGTISTAMAEHLIDADVVVSLKEQADIHLTVLAMDYLHQGCGHFVLVTGDQDFIPLIRRLLRDGCQVTVVYGDPDRLSPQFRGILTLPGLDSLCIDDIYTLRKLPPSTCRDVIGLLELQRRGLILGGRETGERTALLAGWRILDNEDESRYWALVESVGRKVTRTDAAARDKNGFSPRSMTRTYLDVDPERFTDLVAVDFVLRRLAARSKGYTLAQLRTGPLQTDNGPRLHRVLDALTGVRLVRKGADDTYTVTTEDLAMGYLEPLWRVHAALAMECYRRQRRTIPYRNLTGLLNASGVGQGPDRRAAGRINQVVRYAAAAGVVDAVAVDGERHAIAVDSPLTRTIEAAYHELYREFADRAPSPVPENKVLEFMTVRDRTRAEPVFGYDSRDRHRILRVLAQSRALTWRDEKVTVPRTRWGDSGSSSA</sequence>
<dbReference type="Proteomes" id="UP000199360">
    <property type="component" value="Unassembled WGS sequence"/>
</dbReference>
<evidence type="ECO:0000313" key="2">
    <source>
        <dbReference type="EMBL" id="SCG61071.1"/>
    </source>
</evidence>
<protein>
    <submittedName>
        <fullName evidence="2">NYN domain-containing protein</fullName>
    </submittedName>
</protein>
<dbReference type="AlphaFoldDB" id="A0A1C5ISU5"/>
<evidence type="ECO:0000259" key="1">
    <source>
        <dbReference type="Pfam" id="PF01936"/>
    </source>
</evidence>
<dbReference type="Gene3D" id="3.40.50.1010">
    <property type="entry name" value="5'-nuclease"/>
    <property type="match status" value="1"/>
</dbReference>
<feature type="domain" description="NYN" evidence="1">
    <location>
        <begin position="66"/>
        <end position="128"/>
    </location>
</feature>
<organism evidence="2 3">
    <name type="scientific">Micromonospora humi</name>
    <dbReference type="NCBI Taxonomy" id="745366"/>
    <lineage>
        <taxon>Bacteria</taxon>
        <taxon>Bacillati</taxon>
        <taxon>Actinomycetota</taxon>
        <taxon>Actinomycetes</taxon>
        <taxon>Micromonosporales</taxon>
        <taxon>Micromonosporaceae</taxon>
        <taxon>Micromonospora</taxon>
    </lineage>
</organism>